<dbReference type="PANTHER" id="PTHR43802:SF1">
    <property type="entry name" value="IP11341P-RELATED"/>
    <property type="match status" value="1"/>
</dbReference>
<name>A0A0S4QP01_9ACTN</name>
<dbReference type="NCBIfam" id="NF006100">
    <property type="entry name" value="PRK08252.1"/>
    <property type="match status" value="1"/>
</dbReference>
<protein>
    <submittedName>
        <fullName evidence="3">Enoyl-CoA hydratase</fullName>
    </submittedName>
</protein>
<dbReference type="InterPro" id="IPR029045">
    <property type="entry name" value="ClpP/crotonase-like_dom_sf"/>
</dbReference>
<dbReference type="Pfam" id="PF00378">
    <property type="entry name" value="ECH_1"/>
    <property type="match status" value="1"/>
</dbReference>
<evidence type="ECO:0000256" key="1">
    <source>
        <dbReference type="ARBA" id="ARBA00005254"/>
    </source>
</evidence>
<evidence type="ECO:0000313" key="4">
    <source>
        <dbReference type="Proteomes" id="UP000198802"/>
    </source>
</evidence>
<gene>
    <name evidence="3" type="ORF">Ga0074812_11273</name>
</gene>
<keyword evidence="4" id="KW-1185">Reference proteome</keyword>
<dbReference type="PROSITE" id="PS00166">
    <property type="entry name" value="ENOYL_COA_HYDRATASE"/>
    <property type="match status" value="1"/>
</dbReference>
<dbReference type="AlphaFoldDB" id="A0A0S4QP01"/>
<dbReference type="RefSeq" id="WP_091278796.1">
    <property type="nucleotide sequence ID" value="NZ_FAOZ01000012.1"/>
</dbReference>
<dbReference type="CDD" id="cd06558">
    <property type="entry name" value="crotonase-like"/>
    <property type="match status" value="1"/>
</dbReference>
<dbReference type="Gene3D" id="1.10.12.10">
    <property type="entry name" value="Lyase 2-enoyl-coa Hydratase, Chain A, domain 2"/>
    <property type="match status" value="1"/>
</dbReference>
<organism evidence="3 4">
    <name type="scientific">Parafrankia irregularis</name>
    <dbReference type="NCBI Taxonomy" id="795642"/>
    <lineage>
        <taxon>Bacteria</taxon>
        <taxon>Bacillati</taxon>
        <taxon>Actinomycetota</taxon>
        <taxon>Actinomycetes</taxon>
        <taxon>Frankiales</taxon>
        <taxon>Frankiaceae</taxon>
        <taxon>Parafrankia</taxon>
    </lineage>
</organism>
<proteinExistence type="inferred from homology"/>
<evidence type="ECO:0000313" key="3">
    <source>
        <dbReference type="EMBL" id="CUU57413.1"/>
    </source>
</evidence>
<dbReference type="InterPro" id="IPR014748">
    <property type="entry name" value="Enoyl-CoA_hydra_C"/>
</dbReference>
<dbReference type="GO" id="GO:0003824">
    <property type="term" value="F:catalytic activity"/>
    <property type="evidence" value="ECO:0007669"/>
    <property type="project" value="InterPro"/>
</dbReference>
<dbReference type="Proteomes" id="UP000198802">
    <property type="component" value="Unassembled WGS sequence"/>
</dbReference>
<sequence length="253" mass="26343">MADEALVDVDGNVMVITLNRPAVRNAFNRAASQAAADAFREFDARPDLRVAVLTGAGGTFSSGQDLRAFADGEAAEVEGGLAGITDSPPRKPVIAAVEGYALAGGFEVALACDLITAASDAVFGLPEVRRGLVSGAGGLLRLSRRIPYHTAMRLALTGATLPAPQAYEYGLVSTLTEPGEALEAALDLAAEIAANAPLAVIGSKEVVAGSAQWSADEAWQRQRTIMKRAARSADAREGAIAFTQKRPPIWRGE</sequence>
<dbReference type="InterPro" id="IPR018376">
    <property type="entry name" value="Enoyl-CoA_hyd/isom_CS"/>
</dbReference>
<dbReference type="PANTHER" id="PTHR43802">
    <property type="entry name" value="ENOYL-COA HYDRATASE"/>
    <property type="match status" value="1"/>
</dbReference>
<dbReference type="Gene3D" id="3.90.226.10">
    <property type="entry name" value="2-enoyl-CoA Hydratase, Chain A, domain 1"/>
    <property type="match status" value="1"/>
</dbReference>
<dbReference type="EMBL" id="FAOZ01000012">
    <property type="protein sequence ID" value="CUU57413.1"/>
    <property type="molecule type" value="Genomic_DNA"/>
</dbReference>
<accession>A0A0S4QP01</accession>
<comment type="similarity">
    <text evidence="1 2">Belongs to the enoyl-CoA hydratase/isomerase family.</text>
</comment>
<reference evidence="4" key="1">
    <citation type="submission" date="2015-11" db="EMBL/GenBank/DDBJ databases">
        <authorList>
            <person name="Varghese N."/>
        </authorList>
    </citation>
    <scope>NUCLEOTIDE SEQUENCE [LARGE SCALE GENOMIC DNA]</scope>
    <source>
        <strain evidence="4">DSM 45899</strain>
    </source>
</reference>
<dbReference type="InterPro" id="IPR001753">
    <property type="entry name" value="Enoyl-CoA_hydra/iso"/>
</dbReference>
<dbReference type="SUPFAM" id="SSF52096">
    <property type="entry name" value="ClpP/crotonase"/>
    <property type="match status" value="1"/>
</dbReference>
<evidence type="ECO:0000256" key="2">
    <source>
        <dbReference type="RuleBase" id="RU003707"/>
    </source>
</evidence>